<dbReference type="PANTHER" id="PTHR34580:SF1">
    <property type="entry name" value="PROTEIN PAFC"/>
    <property type="match status" value="1"/>
</dbReference>
<evidence type="ECO:0000313" key="4">
    <source>
        <dbReference type="EMBL" id="SUA63642.1"/>
    </source>
</evidence>
<dbReference type="AlphaFoldDB" id="A0A378XSC3"/>
<protein>
    <submittedName>
        <fullName evidence="4">Putative transcriptional regulator</fullName>
    </submittedName>
</protein>
<dbReference type="InterPro" id="IPR057727">
    <property type="entry name" value="WCX_dom"/>
</dbReference>
<dbReference type="PROSITE" id="PS51000">
    <property type="entry name" value="HTH_DEOR_2"/>
    <property type="match status" value="1"/>
</dbReference>
<dbReference type="Pfam" id="PF25583">
    <property type="entry name" value="WCX"/>
    <property type="match status" value="1"/>
</dbReference>
<dbReference type="Pfam" id="PF13280">
    <property type="entry name" value="WYL"/>
    <property type="match status" value="1"/>
</dbReference>
<dbReference type="InterPro" id="IPR028349">
    <property type="entry name" value="PafC-like"/>
</dbReference>
<evidence type="ECO:0000256" key="2">
    <source>
        <dbReference type="ARBA" id="ARBA00023163"/>
    </source>
</evidence>
<gene>
    <name evidence="4" type="primary">M1-869</name>
    <name evidence="4" type="ORF">NCTC10343_00728</name>
</gene>
<dbReference type="GeneID" id="93349547"/>
<dbReference type="InterPro" id="IPR051534">
    <property type="entry name" value="CBASS_pafABC_assoc_protein"/>
</dbReference>
<evidence type="ECO:0000259" key="3">
    <source>
        <dbReference type="PROSITE" id="PS51000"/>
    </source>
</evidence>
<dbReference type="InterPro" id="IPR013196">
    <property type="entry name" value="HTH_11"/>
</dbReference>
<feature type="domain" description="HTH deoR-type" evidence="3">
    <location>
        <begin position="2"/>
        <end position="60"/>
    </location>
</feature>
<reference evidence="4 5" key="1">
    <citation type="submission" date="2018-06" db="EMBL/GenBank/DDBJ databases">
        <authorList>
            <consortium name="Pathogen Informatics"/>
            <person name="Doyle S."/>
        </authorList>
    </citation>
    <scope>NUCLEOTIDE SEQUENCE [LARGE SCALE GENOMIC DNA]</scope>
    <source>
        <strain evidence="4 5">NCTC10343</strain>
    </source>
</reference>
<dbReference type="InterPro" id="IPR001034">
    <property type="entry name" value="DeoR_HTH"/>
</dbReference>
<proteinExistence type="predicted"/>
<dbReference type="RefSeq" id="WP_019686115.1">
    <property type="nucleotide sequence ID" value="NZ_CP036496.1"/>
</dbReference>
<dbReference type="EMBL" id="UGSC01000001">
    <property type="protein sequence ID" value="SUA63642.1"/>
    <property type="molecule type" value="Genomic_DNA"/>
</dbReference>
<dbReference type="Proteomes" id="UP000254400">
    <property type="component" value="Unassembled WGS sequence"/>
</dbReference>
<name>A0A378XSC3_PAEPO</name>
<accession>A0A378XSC3</accession>
<evidence type="ECO:0000256" key="1">
    <source>
        <dbReference type="ARBA" id="ARBA00023015"/>
    </source>
</evidence>
<dbReference type="PANTHER" id="PTHR34580">
    <property type="match status" value="1"/>
</dbReference>
<organism evidence="4 5">
    <name type="scientific">Paenibacillus polymyxa</name>
    <name type="common">Bacillus polymyxa</name>
    <dbReference type="NCBI Taxonomy" id="1406"/>
    <lineage>
        <taxon>Bacteria</taxon>
        <taxon>Bacillati</taxon>
        <taxon>Bacillota</taxon>
        <taxon>Bacilli</taxon>
        <taxon>Bacillales</taxon>
        <taxon>Paenibacillaceae</taxon>
        <taxon>Paenibacillus</taxon>
    </lineage>
</organism>
<dbReference type="InterPro" id="IPR026881">
    <property type="entry name" value="WYL_dom"/>
</dbReference>
<keyword evidence="2" id="KW-0804">Transcription</keyword>
<dbReference type="Pfam" id="PF08279">
    <property type="entry name" value="HTH_11"/>
    <property type="match status" value="1"/>
</dbReference>
<dbReference type="GO" id="GO:0003700">
    <property type="term" value="F:DNA-binding transcription factor activity"/>
    <property type="evidence" value="ECO:0007669"/>
    <property type="project" value="InterPro"/>
</dbReference>
<dbReference type="InterPro" id="IPR036390">
    <property type="entry name" value="WH_DNA-bd_sf"/>
</dbReference>
<evidence type="ECO:0000313" key="5">
    <source>
        <dbReference type="Proteomes" id="UP000254400"/>
    </source>
</evidence>
<dbReference type="PIRSF" id="PIRSF016838">
    <property type="entry name" value="PafC"/>
    <property type="match status" value="1"/>
</dbReference>
<sequence length="303" mass="34728">MPLSRHFEIVYMLLHKKKVTADELAAHFEVSTRTIYRDIDALSAAGIPIYSSRGKGGGISLMEGYVFNTSLLSEQEQDDILMALQSVATATIPQVEEVLSKLSRLFKKEMENWIEVDFSPWGSQNSQRQLFTLIRNAIITNRVIKFRYYNVAGEQSYRSIEPAKLLFKDKSWYVEGYCLNTESYRVFKISRMKEIVVTEISYEPRTVVAATDTKVNDLLHTIEVTLHISAQGAYRVYDEFAEKTITQREDGSYTVTAQFPVGNWLDSYLLSFGPLLIEVSPEQVRTRILSHLETMKRNLNVPL</sequence>
<dbReference type="PROSITE" id="PS52050">
    <property type="entry name" value="WYL"/>
    <property type="match status" value="1"/>
</dbReference>
<dbReference type="InterPro" id="IPR036388">
    <property type="entry name" value="WH-like_DNA-bd_sf"/>
</dbReference>
<dbReference type="SUPFAM" id="SSF46785">
    <property type="entry name" value="Winged helix' DNA-binding domain"/>
    <property type="match status" value="1"/>
</dbReference>
<dbReference type="SMART" id="SM00420">
    <property type="entry name" value="HTH_DEOR"/>
    <property type="match status" value="1"/>
</dbReference>
<keyword evidence="1" id="KW-0805">Transcription regulation</keyword>
<dbReference type="Gene3D" id="1.10.10.10">
    <property type="entry name" value="Winged helix-like DNA-binding domain superfamily/Winged helix DNA-binding domain"/>
    <property type="match status" value="1"/>
</dbReference>